<organism evidence="7 8">
    <name type="scientific">Candidatus Filomicrobium marinum</name>
    <dbReference type="NCBI Taxonomy" id="1608628"/>
    <lineage>
        <taxon>Bacteria</taxon>
        <taxon>Pseudomonadati</taxon>
        <taxon>Pseudomonadota</taxon>
        <taxon>Alphaproteobacteria</taxon>
        <taxon>Hyphomicrobiales</taxon>
        <taxon>Hyphomicrobiaceae</taxon>
        <taxon>Filomicrobium</taxon>
    </lineage>
</organism>
<evidence type="ECO:0000313" key="7">
    <source>
        <dbReference type="EMBL" id="CPR20686.1"/>
    </source>
</evidence>
<dbReference type="InterPro" id="IPR022301">
    <property type="entry name" value="Integral_membrane_YjbE"/>
</dbReference>
<dbReference type="AlphaFoldDB" id="A0A0D6JH37"/>
<accession>A0A0D6JH37</accession>
<protein>
    <submittedName>
        <fullName evidence="7">Integral membrane protein TerC</fullName>
    </submittedName>
</protein>
<keyword evidence="5 6" id="KW-0472">Membrane</keyword>
<evidence type="ECO:0000256" key="6">
    <source>
        <dbReference type="SAM" id="Phobius"/>
    </source>
</evidence>
<evidence type="ECO:0000256" key="4">
    <source>
        <dbReference type="ARBA" id="ARBA00022989"/>
    </source>
</evidence>
<evidence type="ECO:0000313" key="8">
    <source>
        <dbReference type="Proteomes" id="UP000033187"/>
    </source>
</evidence>
<name>A0A0D6JH37_9HYPH</name>
<reference evidence="8" key="1">
    <citation type="submission" date="2015-02" db="EMBL/GenBank/DDBJ databases">
        <authorList>
            <person name="Chooi Y.-H."/>
        </authorList>
    </citation>
    <scope>NUCLEOTIDE SEQUENCE [LARGE SCALE GENOMIC DNA]</scope>
    <source>
        <strain evidence="8">strain Y</strain>
    </source>
</reference>
<gene>
    <name evidence="7" type="ORF">YBN1229_v1_2721</name>
</gene>
<dbReference type="GO" id="GO:0016020">
    <property type="term" value="C:membrane"/>
    <property type="evidence" value="ECO:0007669"/>
    <property type="project" value="UniProtKB-SubCell"/>
</dbReference>
<keyword evidence="4 6" id="KW-1133">Transmembrane helix</keyword>
<dbReference type="InterPro" id="IPR005496">
    <property type="entry name" value="Integral_membrane_TerC"/>
</dbReference>
<feature type="transmembrane region" description="Helical" evidence="6">
    <location>
        <begin position="91"/>
        <end position="110"/>
    </location>
</feature>
<keyword evidence="8" id="KW-1185">Reference proteome</keyword>
<keyword evidence="3 6" id="KW-0812">Transmembrane</keyword>
<dbReference type="Proteomes" id="UP000033187">
    <property type="component" value="Chromosome 1"/>
</dbReference>
<dbReference type="PANTHER" id="PTHR30238:SF4">
    <property type="entry name" value="SLL1022 PROTEIN"/>
    <property type="match status" value="1"/>
</dbReference>
<feature type="transmembrane region" description="Helical" evidence="6">
    <location>
        <begin position="201"/>
        <end position="217"/>
    </location>
</feature>
<proteinExistence type="inferred from homology"/>
<evidence type="ECO:0000256" key="1">
    <source>
        <dbReference type="ARBA" id="ARBA00004141"/>
    </source>
</evidence>
<evidence type="ECO:0000256" key="5">
    <source>
        <dbReference type="ARBA" id="ARBA00023136"/>
    </source>
</evidence>
<dbReference type="KEGG" id="fil:BN1229_v1_3202"/>
<dbReference type="OrthoDB" id="9807970at2"/>
<comment type="similarity">
    <text evidence="2">Belongs to the TerC family.</text>
</comment>
<evidence type="ECO:0000256" key="2">
    <source>
        <dbReference type="ARBA" id="ARBA00007511"/>
    </source>
</evidence>
<evidence type="ECO:0000256" key="3">
    <source>
        <dbReference type="ARBA" id="ARBA00022692"/>
    </source>
</evidence>
<feature type="transmembrane region" description="Helical" evidence="6">
    <location>
        <begin position="174"/>
        <end position="195"/>
    </location>
</feature>
<sequence>MDFLLNVDPIAIAQFIGVEFSHLVSPQWYRENYAALLQIIMIDVVLAGDNAIIVGLAASRVAPDIRGRVIFWGIAGAVVLRILFASVTTQILAIVGLTLAGGILLLWVCWKMYRQITGGEEHNIDEIEKNLDAKSTTGPPVSFWAAVSQIIVADISMSLDNVLAVAGAAKGEPLVLVVGLAVAIVLMALAAHFIARLLVRYPWITWIGLLIIVYVSLDMIYRGSHEITCEVFNFGCSLDLFSAILHRLGLGPGVSGTP</sequence>
<feature type="transmembrane region" description="Helical" evidence="6">
    <location>
        <begin position="69"/>
        <end position="85"/>
    </location>
</feature>
<feature type="transmembrane region" description="Helical" evidence="6">
    <location>
        <begin position="33"/>
        <end position="57"/>
    </location>
</feature>
<dbReference type="RefSeq" id="WP_046479045.1">
    <property type="nucleotide sequence ID" value="NZ_LN829118.1"/>
</dbReference>
<comment type="subcellular location">
    <subcellularLocation>
        <location evidence="1">Membrane</location>
        <topology evidence="1">Multi-pass membrane protein</topology>
    </subcellularLocation>
</comment>
<dbReference type="PANTHER" id="PTHR30238">
    <property type="entry name" value="MEMBRANE BOUND PREDICTED REDOX MODULATOR"/>
    <property type="match status" value="1"/>
</dbReference>
<dbReference type="EMBL" id="LN829119">
    <property type="protein sequence ID" value="CPR20686.1"/>
    <property type="molecule type" value="Genomic_DNA"/>
</dbReference>
<dbReference type="Pfam" id="PF03741">
    <property type="entry name" value="TerC"/>
    <property type="match status" value="1"/>
</dbReference>
<dbReference type="NCBIfam" id="TIGR03717">
    <property type="entry name" value="R_switched_YjbE"/>
    <property type="match status" value="1"/>
</dbReference>
<dbReference type="KEGG" id="fiy:BN1229_v1_2721"/>